<dbReference type="Proteomes" id="UP000054350">
    <property type="component" value="Unassembled WGS sequence"/>
</dbReference>
<evidence type="ECO:0000313" key="3">
    <source>
        <dbReference type="Proteomes" id="UP000054350"/>
    </source>
</evidence>
<name>A0A0L0RYY7_ALLM3</name>
<dbReference type="AlphaFoldDB" id="A0A0L0RYY7"/>
<accession>A0A0L0RYY7</accession>
<organism evidence="2 3">
    <name type="scientific">Allomyces macrogynus (strain ATCC 38327)</name>
    <name type="common">Allomyces javanicus var. macrogynus</name>
    <dbReference type="NCBI Taxonomy" id="578462"/>
    <lineage>
        <taxon>Eukaryota</taxon>
        <taxon>Fungi</taxon>
        <taxon>Fungi incertae sedis</taxon>
        <taxon>Blastocladiomycota</taxon>
        <taxon>Blastocladiomycetes</taxon>
        <taxon>Blastocladiales</taxon>
        <taxon>Blastocladiaceae</taxon>
        <taxon>Allomyces</taxon>
    </lineage>
</organism>
<proteinExistence type="predicted"/>
<keyword evidence="3" id="KW-1185">Reference proteome</keyword>
<dbReference type="EMBL" id="GG745329">
    <property type="protein sequence ID" value="KNE55538.1"/>
    <property type="molecule type" value="Genomic_DNA"/>
</dbReference>
<reference evidence="2 3" key="1">
    <citation type="submission" date="2009-11" db="EMBL/GenBank/DDBJ databases">
        <title>Annotation of Allomyces macrogynus ATCC 38327.</title>
        <authorList>
            <consortium name="The Broad Institute Genome Sequencing Platform"/>
            <person name="Russ C."/>
            <person name="Cuomo C."/>
            <person name="Burger G."/>
            <person name="Gray M.W."/>
            <person name="Holland P.W.H."/>
            <person name="King N."/>
            <person name="Lang F.B.F."/>
            <person name="Roger A.J."/>
            <person name="Ruiz-Trillo I."/>
            <person name="Young S.K."/>
            <person name="Zeng Q."/>
            <person name="Gargeya S."/>
            <person name="Fitzgerald M."/>
            <person name="Haas B."/>
            <person name="Abouelleil A."/>
            <person name="Alvarado L."/>
            <person name="Arachchi H.M."/>
            <person name="Berlin A."/>
            <person name="Chapman S.B."/>
            <person name="Gearin G."/>
            <person name="Goldberg J."/>
            <person name="Griggs A."/>
            <person name="Gujja S."/>
            <person name="Hansen M."/>
            <person name="Heiman D."/>
            <person name="Howarth C."/>
            <person name="Larimer J."/>
            <person name="Lui A."/>
            <person name="MacDonald P.J.P."/>
            <person name="McCowen C."/>
            <person name="Montmayeur A."/>
            <person name="Murphy C."/>
            <person name="Neiman D."/>
            <person name="Pearson M."/>
            <person name="Priest M."/>
            <person name="Roberts A."/>
            <person name="Saif S."/>
            <person name="Shea T."/>
            <person name="Sisk P."/>
            <person name="Stolte C."/>
            <person name="Sykes S."/>
            <person name="Wortman J."/>
            <person name="Nusbaum C."/>
            <person name="Birren B."/>
        </authorList>
    </citation>
    <scope>NUCLEOTIDE SEQUENCE [LARGE SCALE GENOMIC DNA]</scope>
    <source>
        <strain evidence="2 3">ATCC 38327</strain>
    </source>
</reference>
<reference evidence="3" key="2">
    <citation type="submission" date="2009-11" db="EMBL/GenBank/DDBJ databases">
        <title>The Genome Sequence of Allomyces macrogynus strain ATCC 38327.</title>
        <authorList>
            <consortium name="The Broad Institute Genome Sequencing Platform"/>
            <person name="Russ C."/>
            <person name="Cuomo C."/>
            <person name="Shea T."/>
            <person name="Young S.K."/>
            <person name="Zeng Q."/>
            <person name="Koehrsen M."/>
            <person name="Haas B."/>
            <person name="Borodovsky M."/>
            <person name="Guigo R."/>
            <person name="Alvarado L."/>
            <person name="Berlin A."/>
            <person name="Borenstein D."/>
            <person name="Chen Z."/>
            <person name="Engels R."/>
            <person name="Freedman E."/>
            <person name="Gellesch M."/>
            <person name="Goldberg J."/>
            <person name="Griggs A."/>
            <person name="Gujja S."/>
            <person name="Heiman D."/>
            <person name="Hepburn T."/>
            <person name="Howarth C."/>
            <person name="Jen D."/>
            <person name="Larson L."/>
            <person name="Lewis B."/>
            <person name="Mehta T."/>
            <person name="Park D."/>
            <person name="Pearson M."/>
            <person name="Roberts A."/>
            <person name="Saif S."/>
            <person name="Shenoy N."/>
            <person name="Sisk P."/>
            <person name="Stolte C."/>
            <person name="Sykes S."/>
            <person name="Walk T."/>
            <person name="White J."/>
            <person name="Yandava C."/>
            <person name="Burger G."/>
            <person name="Gray M.W."/>
            <person name="Holland P.W.H."/>
            <person name="King N."/>
            <person name="Lang F.B.F."/>
            <person name="Roger A.J."/>
            <person name="Ruiz-Trillo I."/>
            <person name="Lander E."/>
            <person name="Nusbaum C."/>
        </authorList>
    </citation>
    <scope>NUCLEOTIDE SEQUENCE [LARGE SCALE GENOMIC DNA]</scope>
    <source>
        <strain evidence="3">ATCC 38327</strain>
    </source>
</reference>
<feature type="region of interest" description="Disordered" evidence="1">
    <location>
        <begin position="1"/>
        <end position="44"/>
    </location>
</feature>
<dbReference type="VEuPathDB" id="FungiDB:AMAG_01426"/>
<protein>
    <submittedName>
        <fullName evidence="2">Uncharacterized protein</fullName>
    </submittedName>
</protein>
<feature type="region of interest" description="Disordered" evidence="1">
    <location>
        <begin position="87"/>
        <end position="107"/>
    </location>
</feature>
<gene>
    <name evidence="2" type="ORF">AMAG_01426</name>
</gene>
<evidence type="ECO:0000256" key="1">
    <source>
        <dbReference type="SAM" id="MobiDB-lite"/>
    </source>
</evidence>
<evidence type="ECO:0000313" key="2">
    <source>
        <dbReference type="EMBL" id="KNE55538.1"/>
    </source>
</evidence>
<sequence>MSIDGRTLDRVMGTLPDPDAAGAGVGMSSRPRSSFMMGGPGSHPHPRLSALRGSAMSIDEFPMDHPLLQSLMPDQVVRAPNRRLARLSSADNSGSSGGGAATSAAAVPPAVLTGGGIGDRTSHTEKTWSLMSIDSLARELLVDPMAIVQSPMPTVAALTESTNKPAAAGEASEGGHRFG</sequence>